<dbReference type="Gene3D" id="3.40.50.720">
    <property type="entry name" value="NAD(P)-binding Rossmann-like Domain"/>
    <property type="match status" value="1"/>
</dbReference>
<dbReference type="SUPFAM" id="SSF51735">
    <property type="entry name" value="NAD(P)-binding Rossmann-fold domains"/>
    <property type="match status" value="1"/>
</dbReference>
<keyword evidence="2 4" id="KW-0560">Oxidoreductase</keyword>
<protein>
    <submittedName>
        <fullName evidence="4">3-oxoacyl-[acyl-carrier protein] reductase</fullName>
        <ecNumber evidence="4">1.1.1.100</ecNumber>
    </submittedName>
</protein>
<evidence type="ECO:0000256" key="1">
    <source>
        <dbReference type="ARBA" id="ARBA00006484"/>
    </source>
</evidence>
<evidence type="ECO:0000313" key="4">
    <source>
        <dbReference type="EMBL" id="MDR7172570.1"/>
    </source>
</evidence>
<comment type="similarity">
    <text evidence="1">Belongs to the short-chain dehydrogenases/reductases (SDR) family.</text>
</comment>
<dbReference type="PANTHER" id="PTHR48107">
    <property type="entry name" value="NADPH-DEPENDENT ALDEHYDE REDUCTASE-LIKE PROTEIN, CHLOROPLASTIC-RELATED"/>
    <property type="match status" value="1"/>
</dbReference>
<feature type="domain" description="Ketoreductase" evidence="3">
    <location>
        <begin position="2"/>
        <end position="182"/>
    </location>
</feature>
<dbReference type="RefSeq" id="WP_310407531.1">
    <property type="nucleotide sequence ID" value="NZ_JAVDWW010000013.1"/>
</dbReference>
<dbReference type="InterPro" id="IPR057326">
    <property type="entry name" value="KR_dom"/>
</dbReference>
<evidence type="ECO:0000256" key="2">
    <source>
        <dbReference type="ARBA" id="ARBA00023002"/>
    </source>
</evidence>
<dbReference type="PANTHER" id="PTHR48107:SF7">
    <property type="entry name" value="RE15974P"/>
    <property type="match status" value="1"/>
</dbReference>
<dbReference type="InterPro" id="IPR002347">
    <property type="entry name" value="SDR_fam"/>
</dbReference>
<evidence type="ECO:0000259" key="3">
    <source>
        <dbReference type="SMART" id="SM00822"/>
    </source>
</evidence>
<dbReference type="EC" id="1.1.1.100" evidence="4"/>
<comment type="caution">
    <text evidence="4">The sequence shown here is derived from an EMBL/GenBank/DDBJ whole genome shotgun (WGS) entry which is preliminary data.</text>
</comment>
<proteinExistence type="inferred from homology"/>
<dbReference type="InterPro" id="IPR036291">
    <property type="entry name" value="NAD(P)-bd_dom_sf"/>
</dbReference>
<keyword evidence="5" id="KW-1185">Reference proteome</keyword>
<dbReference type="PRINTS" id="PR00080">
    <property type="entry name" value="SDRFAMILY"/>
</dbReference>
<dbReference type="PROSITE" id="PS00061">
    <property type="entry name" value="ADH_SHORT"/>
    <property type="match status" value="1"/>
</dbReference>
<gene>
    <name evidence="4" type="ORF">J2W56_006335</name>
</gene>
<evidence type="ECO:0000313" key="5">
    <source>
        <dbReference type="Proteomes" id="UP001251217"/>
    </source>
</evidence>
<dbReference type="Proteomes" id="UP001251217">
    <property type="component" value="Unassembled WGS sequence"/>
</dbReference>
<dbReference type="PRINTS" id="PR00081">
    <property type="entry name" value="GDHRDH"/>
</dbReference>
<dbReference type="GO" id="GO:0004316">
    <property type="term" value="F:3-oxoacyl-[acyl-carrier-protein] reductase (NADPH) activity"/>
    <property type="evidence" value="ECO:0007669"/>
    <property type="project" value="UniProtKB-EC"/>
</dbReference>
<sequence length="241" mass="24837">MRTALVTGSSRGIGRAIAVRLAAPDTTVVVNYRTDADAAARTAEQINQRGGRAITIAGDVADPEQLRTLLDHAERDAGTLDVVVANAGAARFAPVAETTDEDFDAMFATNTRATFQLLRAAATRIRDGGRIVVVSSGVTVTHRPGSGAYAASKAASEALVRVLAREVGHRSVTVNAVRPGPTRTAALTATVTPDALQQTAQTIPLGRIGEPDDIAGIVAFLASPDAAWLTGQLIDAGGGSF</sequence>
<dbReference type="EMBL" id="JAVDWW010000013">
    <property type="protein sequence ID" value="MDR7172570.1"/>
    <property type="molecule type" value="Genomic_DNA"/>
</dbReference>
<accession>A0ABU1XPT2</accession>
<name>A0ABU1XPT2_9NOCA</name>
<dbReference type="SMART" id="SM00822">
    <property type="entry name" value="PKS_KR"/>
    <property type="match status" value="1"/>
</dbReference>
<dbReference type="Pfam" id="PF13561">
    <property type="entry name" value="adh_short_C2"/>
    <property type="match status" value="1"/>
</dbReference>
<reference evidence="4 5" key="1">
    <citation type="submission" date="2023-07" db="EMBL/GenBank/DDBJ databases">
        <title>Sorghum-associated microbial communities from plants grown in Nebraska, USA.</title>
        <authorList>
            <person name="Schachtman D."/>
        </authorList>
    </citation>
    <scope>NUCLEOTIDE SEQUENCE [LARGE SCALE GENOMIC DNA]</scope>
    <source>
        <strain evidence="4 5">4272</strain>
    </source>
</reference>
<organism evidence="4 5">
    <name type="scientific">Nocardia kruczakiae</name>
    <dbReference type="NCBI Taxonomy" id="261477"/>
    <lineage>
        <taxon>Bacteria</taxon>
        <taxon>Bacillati</taxon>
        <taxon>Actinomycetota</taxon>
        <taxon>Actinomycetes</taxon>
        <taxon>Mycobacteriales</taxon>
        <taxon>Nocardiaceae</taxon>
        <taxon>Nocardia</taxon>
    </lineage>
</organism>
<dbReference type="InterPro" id="IPR020904">
    <property type="entry name" value="Sc_DH/Rdtase_CS"/>
</dbReference>